<evidence type="ECO:0000256" key="1">
    <source>
        <dbReference type="SAM" id="Phobius"/>
    </source>
</evidence>
<reference evidence="3 4" key="1">
    <citation type="submission" date="2018-06" db="EMBL/GenBank/DDBJ databases">
        <title>Comparative genomics reveals the genomic features of Rhizophagus irregularis, R. cerebriforme, R. diaphanum and Gigaspora rosea, and their symbiotic lifestyle signature.</title>
        <authorList>
            <person name="Morin E."/>
            <person name="San Clemente H."/>
            <person name="Chen E.C.H."/>
            <person name="De La Providencia I."/>
            <person name="Hainaut M."/>
            <person name="Kuo A."/>
            <person name="Kohler A."/>
            <person name="Murat C."/>
            <person name="Tang N."/>
            <person name="Roy S."/>
            <person name="Loubradou J."/>
            <person name="Henrissat B."/>
            <person name="Grigoriev I.V."/>
            <person name="Corradi N."/>
            <person name="Roux C."/>
            <person name="Martin F.M."/>
        </authorList>
    </citation>
    <scope>NUCLEOTIDE SEQUENCE [LARGE SCALE GENOMIC DNA]</scope>
    <source>
        <strain evidence="3 4">DAOM 194757</strain>
    </source>
</reference>
<dbReference type="PRINTS" id="PR00109">
    <property type="entry name" value="TYRKINASE"/>
</dbReference>
<keyword evidence="1" id="KW-0812">Transmembrane</keyword>
<evidence type="ECO:0000259" key="2">
    <source>
        <dbReference type="PROSITE" id="PS50011"/>
    </source>
</evidence>
<gene>
    <name evidence="3" type="ORF">C2G38_1876671</name>
</gene>
<keyword evidence="1" id="KW-1133">Transmembrane helix</keyword>
<dbReference type="STRING" id="44941.A0A397VHT2"/>
<dbReference type="Pfam" id="PF00069">
    <property type="entry name" value="Pkinase"/>
    <property type="match status" value="1"/>
</dbReference>
<sequence length="182" mass="20664">IVMNYAHGGSLKDNLQKISRMSWKKRLFILNSIIFGLTGIHQLRIVHKDLHSGNILMCNSLNENDDWNISLISDLGLSQPINKHSLKDEEICGVLPYMAPEVLRENSYTEKSDIFSFGMIMWEIAAGEPPFNNLSHDINLSLVVGVRPQIANSIPQFYASLIKRCWDMDPSKRPTAKELLNI</sequence>
<evidence type="ECO:0000313" key="3">
    <source>
        <dbReference type="EMBL" id="RIB22040.1"/>
    </source>
</evidence>
<feature type="domain" description="Protein kinase" evidence="2">
    <location>
        <begin position="1"/>
        <end position="182"/>
    </location>
</feature>
<dbReference type="GO" id="GO:0004672">
    <property type="term" value="F:protein kinase activity"/>
    <property type="evidence" value="ECO:0007669"/>
    <property type="project" value="InterPro"/>
</dbReference>
<feature type="non-terminal residue" evidence="3">
    <location>
        <position position="182"/>
    </location>
</feature>
<keyword evidence="4" id="KW-1185">Reference proteome</keyword>
<dbReference type="Proteomes" id="UP000266673">
    <property type="component" value="Unassembled WGS sequence"/>
</dbReference>
<comment type="caution">
    <text evidence="3">The sequence shown here is derived from an EMBL/GenBank/DDBJ whole genome shotgun (WGS) entry which is preliminary data.</text>
</comment>
<name>A0A397VHT2_9GLOM</name>
<dbReference type="GO" id="GO:0005524">
    <property type="term" value="F:ATP binding"/>
    <property type="evidence" value="ECO:0007669"/>
    <property type="project" value="InterPro"/>
</dbReference>
<organism evidence="3 4">
    <name type="scientific">Gigaspora rosea</name>
    <dbReference type="NCBI Taxonomy" id="44941"/>
    <lineage>
        <taxon>Eukaryota</taxon>
        <taxon>Fungi</taxon>
        <taxon>Fungi incertae sedis</taxon>
        <taxon>Mucoromycota</taxon>
        <taxon>Glomeromycotina</taxon>
        <taxon>Glomeromycetes</taxon>
        <taxon>Diversisporales</taxon>
        <taxon>Gigasporaceae</taxon>
        <taxon>Gigaspora</taxon>
    </lineage>
</organism>
<keyword evidence="3" id="KW-0418">Kinase</keyword>
<dbReference type="InterPro" id="IPR011009">
    <property type="entry name" value="Kinase-like_dom_sf"/>
</dbReference>
<dbReference type="SUPFAM" id="SSF56112">
    <property type="entry name" value="Protein kinase-like (PK-like)"/>
    <property type="match status" value="1"/>
</dbReference>
<dbReference type="AlphaFoldDB" id="A0A397VHT2"/>
<keyword evidence="3" id="KW-0808">Transferase</keyword>
<evidence type="ECO:0000313" key="4">
    <source>
        <dbReference type="Proteomes" id="UP000266673"/>
    </source>
</evidence>
<feature type="non-terminal residue" evidence="3">
    <location>
        <position position="1"/>
    </location>
</feature>
<keyword evidence="1" id="KW-0472">Membrane</keyword>
<dbReference type="InterPro" id="IPR000719">
    <property type="entry name" value="Prot_kinase_dom"/>
</dbReference>
<dbReference type="Gene3D" id="1.10.510.10">
    <property type="entry name" value="Transferase(Phosphotransferase) domain 1"/>
    <property type="match status" value="1"/>
</dbReference>
<dbReference type="InterPro" id="IPR050167">
    <property type="entry name" value="Ser_Thr_protein_kinase"/>
</dbReference>
<dbReference type="OrthoDB" id="3269467at2759"/>
<dbReference type="EMBL" id="QKWP01000327">
    <property type="protein sequence ID" value="RIB22040.1"/>
    <property type="molecule type" value="Genomic_DNA"/>
</dbReference>
<dbReference type="PANTHER" id="PTHR23257">
    <property type="entry name" value="SERINE-THREONINE PROTEIN KINASE"/>
    <property type="match status" value="1"/>
</dbReference>
<proteinExistence type="predicted"/>
<feature type="transmembrane region" description="Helical" evidence="1">
    <location>
        <begin position="27"/>
        <end position="46"/>
    </location>
</feature>
<dbReference type="InterPro" id="IPR001245">
    <property type="entry name" value="Ser-Thr/Tyr_kinase_cat_dom"/>
</dbReference>
<accession>A0A397VHT2</accession>
<dbReference type="PROSITE" id="PS50011">
    <property type="entry name" value="PROTEIN_KINASE_DOM"/>
    <property type="match status" value="1"/>
</dbReference>
<protein>
    <submittedName>
        <fullName evidence="3">Kinase-like domain-containing protein</fullName>
    </submittedName>
</protein>